<evidence type="ECO:0000259" key="1">
    <source>
        <dbReference type="Pfam" id="PF01738"/>
    </source>
</evidence>
<sequence>MSVEHQNRCCPTEKGAAKCEYKPTGDDFYMVGPCDSKAGVVLVSDIFGMQANSKRFADLLAEQGYLVLMPDFFGEQAWPVSEWPADFQSERWTTHMERISKLDAYAPRMEKAIAVLRRMGCVKVGAIGMCWGSALPFMMAAQSKVDAAATAHPARLTAAAVKAAKTPVLVMPSKDEPSMDDIEAAVHAYPIEPRIYKRFLMLPHGFFGARYDPNTYTAEEVQEEKEARELVLKFFEMTLR</sequence>
<dbReference type="Pfam" id="PF01738">
    <property type="entry name" value="DLH"/>
    <property type="match status" value="1"/>
</dbReference>
<proteinExistence type="predicted"/>
<dbReference type="InterPro" id="IPR029058">
    <property type="entry name" value="AB_hydrolase_fold"/>
</dbReference>
<dbReference type="GeneID" id="92356709"/>
<name>A0A836KBZ6_9TRYP</name>
<dbReference type="RefSeq" id="XP_067058876.1">
    <property type="nucleotide sequence ID" value="XM_067202775.1"/>
</dbReference>
<reference evidence="3" key="1">
    <citation type="journal article" date="2021" name="Microbiol. Resour. Announc.">
        <title>LGAAP: Leishmaniinae Genome Assembly and Annotation Pipeline.</title>
        <authorList>
            <person name="Almutairi H."/>
            <person name="Urbaniak M.D."/>
            <person name="Bates M.D."/>
            <person name="Jariyapan N."/>
            <person name="Kwakye-Nuako G."/>
            <person name="Thomaz-Soccol V."/>
            <person name="Al-Salem W.S."/>
            <person name="Dillon R.J."/>
            <person name="Bates P.A."/>
            <person name="Gatherer D."/>
        </authorList>
    </citation>
    <scope>NUCLEOTIDE SEQUENCE [LARGE SCALE GENOMIC DNA]</scope>
</reference>
<dbReference type="EMBL" id="JAFHLR010000036">
    <property type="protein sequence ID" value="KAG5465245.1"/>
    <property type="molecule type" value="Genomic_DNA"/>
</dbReference>
<evidence type="ECO:0000313" key="3">
    <source>
        <dbReference type="Proteomes" id="UP000674143"/>
    </source>
</evidence>
<gene>
    <name evidence="2" type="ORF">LSCM4_00699</name>
</gene>
<organism evidence="2 3">
    <name type="scientific">Leishmania orientalis</name>
    <dbReference type="NCBI Taxonomy" id="2249476"/>
    <lineage>
        <taxon>Eukaryota</taxon>
        <taxon>Discoba</taxon>
        <taxon>Euglenozoa</taxon>
        <taxon>Kinetoplastea</taxon>
        <taxon>Metakinetoplastina</taxon>
        <taxon>Trypanosomatida</taxon>
        <taxon>Trypanosomatidae</taxon>
        <taxon>Leishmaniinae</taxon>
        <taxon>Leishmania</taxon>
    </lineage>
</organism>
<keyword evidence="3" id="KW-1185">Reference proteome</keyword>
<dbReference type="SMR" id="A0A836KBZ6"/>
<dbReference type="InterPro" id="IPR002925">
    <property type="entry name" value="Dienelactn_hydro"/>
</dbReference>
<comment type="caution">
    <text evidence="2">The sequence shown here is derived from an EMBL/GenBank/DDBJ whole genome shotgun (WGS) entry which is preliminary data.</text>
</comment>
<dbReference type="Proteomes" id="UP000674143">
    <property type="component" value="Unassembled WGS sequence"/>
</dbReference>
<dbReference type="PANTHER" id="PTHR17630">
    <property type="entry name" value="DIENELACTONE HYDROLASE"/>
    <property type="match status" value="1"/>
</dbReference>
<protein>
    <recommendedName>
        <fullName evidence="1">Dienelactone hydrolase domain-containing protein</fullName>
    </recommendedName>
</protein>
<dbReference type="AlphaFoldDB" id="A0A836KBZ6"/>
<reference evidence="3" key="2">
    <citation type="journal article" date="2021" name="Sci. Data">
        <title>Chromosome-scale genome sequencing, assembly and annotation of six genomes from subfamily Leishmaniinae.</title>
        <authorList>
            <person name="Almutairi H."/>
            <person name="Urbaniak M.D."/>
            <person name="Bates M.D."/>
            <person name="Jariyapan N."/>
            <person name="Kwakye-Nuako G."/>
            <person name="Thomaz Soccol V."/>
            <person name="Al-Salem W.S."/>
            <person name="Dillon R.J."/>
            <person name="Bates P.A."/>
            <person name="Gatherer D."/>
        </authorList>
    </citation>
    <scope>NUCLEOTIDE SEQUENCE [LARGE SCALE GENOMIC DNA]</scope>
</reference>
<evidence type="ECO:0000313" key="2">
    <source>
        <dbReference type="EMBL" id="KAG5465245.1"/>
    </source>
</evidence>
<feature type="domain" description="Dienelactone hydrolase" evidence="1">
    <location>
        <begin position="29"/>
        <end position="236"/>
    </location>
</feature>
<dbReference type="SUPFAM" id="SSF53474">
    <property type="entry name" value="alpha/beta-Hydrolases"/>
    <property type="match status" value="1"/>
</dbReference>
<dbReference type="KEGG" id="loi:92356709"/>
<dbReference type="GO" id="GO:0016787">
    <property type="term" value="F:hydrolase activity"/>
    <property type="evidence" value="ECO:0007669"/>
    <property type="project" value="InterPro"/>
</dbReference>
<dbReference type="PANTHER" id="PTHR17630:SF44">
    <property type="entry name" value="PROTEIN AIM2"/>
    <property type="match status" value="1"/>
</dbReference>
<dbReference type="Gene3D" id="3.40.50.1820">
    <property type="entry name" value="alpha/beta hydrolase"/>
    <property type="match status" value="1"/>
</dbReference>
<accession>A0A836KBZ6</accession>